<evidence type="ECO:0000313" key="8">
    <source>
        <dbReference type="Proteomes" id="UP000180235"/>
    </source>
</evidence>
<dbReference type="GO" id="GO:0005886">
    <property type="term" value="C:plasma membrane"/>
    <property type="evidence" value="ECO:0007669"/>
    <property type="project" value="UniProtKB-SubCell"/>
</dbReference>
<dbReference type="KEGG" id="glt:GlitD10_2304"/>
<dbReference type="InterPro" id="IPR036259">
    <property type="entry name" value="MFS_trans_sf"/>
</dbReference>
<feature type="transmembrane region" description="Helical" evidence="5">
    <location>
        <begin position="267"/>
        <end position="285"/>
    </location>
</feature>
<dbReference type="CDD" id="cd17489">
    <property type="entry name" value="MFS_YfcJ_like"/>
    <property type="match status" value="1"/>
</dbReference>
<feature type="domain" description="Major facilitator superfamily (MFS) profile" evidence="6">
    <location>
        <begin position="4"/>
        <end position="379"/>
    </location>
</feature>
<dbReference type="InterPro" id="IPR011701">
    <property type="entry name" value="MFS"/>
</dbReference>
<keyword evidence="3 5" id="KW-1133">Transmembrane helix</keyword>
<feature type="transmembrane region" description="Helical" evidence="5">
    <location>
        <begin position="101"/>
        <end position="117"/>
    </location>
</feature>
<dbReference type="InterPro" id="IPR020846">
    <property type="entry name" value="MFS_dom"/>
</dbReference>
<evidence type="ECO:0000256" key="3">
    <source>
        <dbReference type="ARBA" id="ARBA00022989"/>
    </source>
</evidence>
<feature type="transmembrane region" description="Helical" evidence="5">
    <location>
        <begin position="239"/>
        <end position="255"/>
    </location>
</feature>
<evidence type="ECO:0000256" key="2">
    <source>
        <dbReference type="ARBA" id="ARBA00022692"/>
    </source>
</evidence>
<dbReference type="SUPFAM" id="SSF103473">
    <property type="entry name" value="MFS general substrate transporter"/>
    <property type="match status" value="1"/>
</dbReference>
<keyword evidence="8" id="KW-1185">Reference proteome</keyword>
<feature type="transmembrane region" description="Helical" evidence="5">
    <location>
        <begin position="291"/>
        <end position="314"/>
    </location>
</feature>
<dbReference type="RefSeq" id="WP_071455048.1">
    <property type="nucleotide sequence ID" value="NZ_CP017675.1"/>
</dbReference>
<gene>
    <name evidence="7" type="ORF">GlitD10_2304</name>
</gene>
<dbReference type="PROSITE" id="PS50850">
    <property type="entry name" value="MFS"/>
    <property type="match status" value="1"/>
</dbReference>
<dbReference type="EMBL" id="CP017675">
    <property type="protein sequence ID" value="APB34638.1"/>
    <property type="molecule type" value="Genomic_DNA"/>
</dbReference>
<dbReference type="STRING" id="1188229.GlitD10_2304"/>
<protein>
    <submittedName>
        <fullName evidence="7">General substrate transporter</fullName>
    </submittedName>
</protein>
<accession>A0A1J0AFC3</accession>
<organism evidence="7 8">
    <name type="scientific">Gloeomargarita lithophora Alchichica-D10</name>
    <dbReference type="NCBI Taxonomy" id="1188229"/>
    <lineage>
        <taxon>Bacteria</taxon>
        <taxon>Bacillati</taxon>
        <taxon>Cyanobacteriota</taxon>
        <taxon>Cyanophyceae</taxon>
        <taxon>Gloeomargaritales</taxon>
        <taxon>Gloeomargaritaceae</taxon>
        <taxon>Gloeomargarita</taxon>
    </lineage>
</organism>
<dbReference type="InterPro" id="IPR052714">
    <property type="entry name" value="MFS_Exporter"/>
</dbReference>
<keyword evidence="2 5" id="KW-0812">Transmembrane</keyword>
<comment type="subcellular location">
    <subcellularLocation>
        <location evidence="1">Cell membrane</location>
        <topology evidence="1">Multi-pass membrane protein</topology>
    </subcellularLocation>
</comment>
<reference evidence="7 8" key="1">
    <citation type="submission" date="2016-10" db="EMBL/GenBank/DDBJ databases">
        <title>Description of Gloeomargarita lithophora gen. nov., sp. nov., a thylakoid-bearing basal-branching cyanobacterium with intracellular carbonates, and proposal for Gloeomargaritales ord. nov.</title>
        <authorList>
            <person name="Moreira D."/>
            <person name="Tavera R."/>
            <person name="Benzerara K."/>
            <person name="Skouri-Panet F."/>
            <person name="Couradeau E."/>
            <person name="Gerard E."/>
            <person name="Loussert C."/>
            <person name="Novelo E."/>
            <person name="Zivanovic Y."/>
            <person name="Lopez-Garcia P."/>
        </authorList>
    </citation>
    <scope>NUCLEOTIDE SEQUENCE [LARGE SCALE GENOMIC DNA]</scope>
    <source>
        <strain evidence="7 8">D10</strain>
    </source>
</reference>
<dbReference type="GO" id="GO:0022857">
    <property type="term" value="F:transmembrane transporter activity"/>
    <property type="evidence" value="ECO:0007669"/>
    <property type="project" value="InterPro"/>
</dbReference>
<dbReference type="InterPro" id="IPR001958">
    <property type="entry name" value="Tet-R_TetA/multi-R_MdtG-like"/>
</dbReference>
<keyword evidence="4 5" id="KW-0472">Membrane</keyword>
<dbReference type="AlphaFoldDB" id="A0A1J0AFC3"/>
<proteinExistence type="predicted"/>
<feature type="transmembrane region" description="Helical" evidence="5">
    <location>
        <begin position="41"/>
        <end position="58"/>
    </location>
</feature>
<evidence type="ECO:0000256" key="4">
    <source>
        <dbReference type="ARBA" id="ARBA00023136"/>
    </source>
</evidence>
<dbReference type="PANTHER" id="PTHR23531">
    <property type="entry name" value="QUINOLENE RESISTANCE PROTEIN NORA"/>
    <property type="match status" value="1"/>
</dbReference>
<dbReference type="Gene3D" id="1.20.1250.20">
    <property type="entry name" value="MFS general substrate transporter like domains"/>
    <property type="match status" value="2"/>
</dbReference>
<evidence type="ECO:0000256" key="5">
    <source>
        <dbReference type="SAM" id="Phobius"/>
    </source>
</evidence>
<sequence length="397" mass="42337">MGANLGRLFGSALLFWLGLTLLLPTLPLYLDEVLGASDSQIGWVIGAFALGMLLFREPVGRLTDERGRKLGIQIGLIVLATAPLGYLWLEGIPALLVLRTYHGLSVAAFATGYLALVTDLAPAAQRGQVLGYMTLAQPVGVALGPAIGGFLADQGQYELIFSLSALLGGLSWVVCTWGVREPERERVPASRSASWGLLLTPRLRTPALVFLLVGLLFGSLQIFIPLFIKRQGIPMNPGLFYTAVAVASFSVRLALGQAADRWGRGRLITVSLGCYWLAMVTLWWAQGVPWLLLAGGFEGIGAGLLIPGMAALIADRSHPYERGRSFGLCLGGFDLGIALAGPILGNLAAQLGLREVFGGLAGVALLALGVYVLWIGKNPRDSLAFAFRNRPDAYRIT</sequence>
<feature type="transmembrane region" description="Helical" evidence="5">
    <location>
        <begin position="12"/>
        <end position="29"/>
    </location>
</feature>
<evidence type="ECO:0000256" key="1">
    <source>
        <dbReference type="ARBA" id="ARBA00004651"/>
    </source>
</evidence>
<name>A0A1J0AFC3_9CYAN</name>
<evidence type="ECO:0000259" key="6">
    <source>
        <dbReference type="PROSITE" id="PS50850"/>
    </source>
</evidence>
<feature type="transmembrane region" description="Helical" evidence="5">
    <location>
        <begin position="70"/>
        <end position="89"/>
    </location>
</feature>
<evidence type="ECO:0000313" key="7">
    <source>
        <dbReference type="EMBL" id="APB34638.1"/>
    </source>
</evidence>
<dbReference type="Pfam" id="PF07690">
    <property type="entry name" value="MFS_1"/>
    <property type="match status" value="1"/>
</dbReference>
<dbReference type="PANTHER" id="PTHR23531:SF1">
    <property type="entry name" value="QUINOLENE RESISTANCE PROTEIN NORA"/>
    <property type="match status" value="1"/>
</dbReference>
<feature type="transmembrane region" description="Helical" evidence="5">
    <location>
        <begin position="129"/>
        <end position="147"/>
    </location>
</feature>
<dbReference type="Proteomes" id="UP000180235">
    <property type="component" value="Chromosome"/>
</dbReference>
<feature type="transmembrane region" description="Helical" evidence="5">
    <location>
        <begin position="159"/>
        <end position="179"/>
    </location>
</feature>
<dbReference type="OrthoDB" id="9814001at2"/>
<feature type="transmembrane region" description="Helical" evidence="5">
    <location>
        <begin position="207"/>
        <end position="227"/>
    </location>
</feature>
<feature type="transmembrane region" description="Helical" evidence="5">
    <location>
        <begin position="356"/>
        <end position="375"/>
    </location>
</feature>
<feature type="transmembrane region" description="Helical" evidence="5">
    <location>
        <begin position="326"/>
        <end position="344"/>
    </location>
</feature>
<dbReference type="PRINTS" id="PR01035">
    <property type="entry name" value="TCRTETA"/>
</dbReference>